<gene>
    <name evidence="8" type="primary">pol</name>
    <name evidence="8" type="ORF">CR513_46465</name>
</gene>
<dbReference type="GO" id="GO:0004519">
    <property type="term" value="F:endonuclease activity"/>
    <property type="evidence" value="ECO:0007669"/>
    <property type="project" value="UniProtKB-KW"/>
</dbReference>
<accession>A0A371F6S3</accession>
<keyword evidence="5" id="KW-0378">Hydrolase</keyword>
<keyword evidence="4" id="KW-0255">Endonuclease</keyword>
<name>A0A371F6S3_MUCPR</name>
<keyword evidence="6" id="KW-0695">RNA-directed DNA polymerase</keyword>
<keyword evidence="9" id="KW-1185">Reference proteome</keyword>
<dbReference type="InterPro" id="IPR043128">
    <property type="entry name" value="Rev_trsase/Diguanyl_cyclase"/>
</dbReference>
<dbReference type="PANTHER" id="PTHR34072">
    <property type="entry name" value="ENZYMATIC POLYPROTEIN-RELATED"/>
    <property type="match status" value="1"/>
</dbReference>
<evidence type="ECO:0000256" key="4">
    <source>
        <dbReference type="ARBA" id="ARBA00022759"/>
    </source>
</evidence>
<dbReference type="CDD" id="cd09274">
    <property type="entry name" value="RNase_HI_RT_Ty3"/>
    <property type="match status" value="1"/>
</dbReference>
<evidence type="ECO:0000313" key="8">
    <source>
        <dbReference type="EMBL" id="RDX73863.1"/>
    </source>
</evidence>
<dbReference type="OrthoDB" id="1432176at2759"/>
<dbReference type="AlphaFoldDB" id="A0A371F6S3"/>
<evidence type="ECO:0000256" key="2">
    <source>
        <dbReference type="ARBA" id="ARBA00022695"/>
    </source>
</evidence>
<dbReference type="PANTHER" id="PTHR34072:SF57">
    <property type="entry name" value="RNA-DIRECTED DNA POLYMERASE"/>
    <property type="match status" value="1"/>
</dbReference>
<evidence type="ECO:0000256" key="6">
    <source>
        <dbReference type="ARBA" id="ARBA00022918"/>
    </source>
</evidence>
<dbReference type="Proteomes" id="UP000257109">
    <property type="component" value="Unassembled WGS sequence"/>
</dbReference>
<organism evidence="8 9">
    <name type="scientific">Mucuna pruriens</name>
    <name type="common">Velvet bean</name>
    <name type="synonym">Dolichos pruriens</name>
    <dbReference type="NCBI Taxonomy" id="157652"/>
    <lineage>
        <taxon>Eukaryota</taxon>
        <taxon>Viridiplantae</taxon>
        <taxon>Streptophyta</taxon>
        <taxon>Embryophyta</taxon>
        <taxon>Tracheophyta</taxon>
        <taxon>Spermatophyta</taxon>
        <taxon>Magnoliopsida</taxon>
        <taxon>eudicotyledons</taxon>
        <taxon>Gunneridae</taxon>
        <taxon>Pentapetalae</taxon>
        <taxon>rosids</taxon>
        <taxon>fabids</taxon>
        <taxon>Fabales</taxon>
        <taxon>Fabaceae</taxon>
        <taxon>Papilionoideae</taxon>
        <taxon>50 kb inversion clade</taxon>
        <taxon>NPAAA clade</taxon>
        <taxon>indigoferoid/millettioid clade</taxon>
        <taxon>Phaseoleae</taxon>
        <taxon>Mucuna</taxon>
    </lineage>
</organism>
<proteinExistence type="predicted"/>
<evidence type="ECO:0000256" key="3">
    <source>
        <dbReference type="ARBA" id="ARBA00022722"/>
    </source>
</evidence>
<dbReference type="GO" id="GO:0016787">
    <property type="term" value="F:hydrolase activity"/>
    <property type="evidence" value="ECO:0007669"/>
    <property type="project" value="UniProtKB-KW"/>
</dbReference>
<reference evidence="8" key="1">
    <citation type="submission" date="2018-05" db="EMBL/GenBank/DDBJ databases">
        <title>Draft genome of Mucuna pruriens seed.</title>
        <authorList>
            <person name="Nnadi N.E."/>
            <person name="Vos R."/>
            <person name="Hasami M.H."/>
            <person name="Devisetty U.K."/>
            <person name="Aguiy J.C."/>
        </authorList>
    </citation>
    <scope>NUCLEOTIDE SEQUENCE [LARGE SCALE GENOMIC DNA]</scope>
    <source>
        <strain evidence="8">JCA_2017</strain>
    </source>
</reference>
<feature type="non-terminal residue" evidence="8">
    <location>
        <position position="1"/>
    </location>
</feature>
<feature type="domain" description="Reverse transcriptase RNase H-like" evidence="7">
    <location>
        <begin position="80"/>
        <end position="169"/>
    </location>
</feature>
<keyword evidence="2" id="KW-0548">Nucleotidyltransferase</keyword>
<evidence type="ECO:0000256" key="5">
    <source>
        <dbReference type="ARBA" id="ARBA00022801"/>
    </source>
</evidence>
<protein>
    <submittedName>
        <fullName evidence="8">Retrovirus-related Pol polyprotein from transposon 17.6</fullName>
    </submittedName>
</protein>
<dbReference type="InterPro" id="IPR041373">
    <property type="entry name" value="RT_RNaseH"/>
</dbReference>
<evidence type="ECO:0000259" key="7">
    <source>
        <dbReference type="Pfam" id="PF17917"/>
    </source>
</evidence>
<evidence type="ECO:0000256" key="1">
    <source>
        <dbReference type="ARBA" id="ARBA00022679"/>
    </source>
</evidence>
<dbReference type="InterPro" id="IPR043502">
    <property type="entry name" value="DNA/RNA_pol_sf"/>
</dbReference>
<keyword evidence="1" id="KW-0808">Transferase</keyword>
<dbReference type="GO" id="GO:0003964">
    <property type="term" value="F:RNA-directed DNA polymerase activity"/>
    <property type="evidence" value="ECO:0007669"/>
    <property type="project" value="UniProtKB-KW"/>
</dbReference>
<dbReference type="Pfam" id="PF17917">
    <property type="entry name" value="RT_RNaseH"/>
    <property type="match status" value="1"/>
</dbReference>
<comment type="caution">
    <text evidence="8">The sequence shown here is derived from an EMBL/GenBank/DDBJ whole genome shotgun (WGS) entry which is preliminary data.</text>
</comment>
<dbReference type="SUPFAM" id="SSF56672">
    <property type="entry name" value="DNA/RNA polymerases"/>
    <property type="match status" value="1"/>
</dbReference>
<dbReference type="EMBL" id="QJKJ01010376">
    <property type="protein sequence ID" value="RDX73863.1"/>
    <property type="molecule type" value="Genomic_DNA"/>
</dbReference>
<sequence>MNFEKCHFMVIEGIVLGHLVSSRGIEVEKAKVDIITSLPNPASVRDVRSFLGHAGFYRSLRGTDDQANFHTNSASTKLGAAFELMCDASNMALGAVLSQRVRVGKPTHINNTTTEKGLLAIVFALDNFHAYLFGSKVIVFSDHAALKYLLKKLDVKPLLIQWMLLVQEFNLEIKDKKGAKNTVADHLSRIQG</sequence>
<evidence type="ECO:0000313" key="9">
    <source>
        <dbReference type="Proteomes" id="UP000257109"/>
    </source>
</evidence>
<keyword evidence="3" id="KW-0540">Nuclease</keyword>
<dbReference type="Gene3D" id="3.30.70.270">
    <property type="match status" value="1"/>
</dbReference>